<gene>
    <name evidence="2" type="ORF">Pcinc_030213</name>
</gene>
<keyword evidence="3" id="KW-1185">Reference proteome</keyword>
<name>A0AAE1K4T3_PETCI</name>
<feature type="region of interest" description="Disordered" evidence="1">
    <location>
        <begin position="55"/>
        <end position="86"/>
    </location>
</feature>
<accession>A0AAE1K4T3</accession>
<feature type="region of interest" description="Disordered" evidence="1">
    <location>
        <begin position="1"/>
        <end position="31"/>
    </location>
</feature>
<feature type="compositionally biased region" description="Basic and acidic residues" evidence="1">
    <location>
        <begin position="18"/>
        <end position="31"/>
    </location>
</feature>
<evidence type="ECO:0000256" key="1">
    <source>
        <dbReference type="SAM" id="MobiDB-lite"/>
    </source>
</evidence>
<dbReference type="EMBL" id="JAWQEG010003876">
    <property type="protein sequence ID" value="KAK3864069.1"/>
    <property type="molecule type" value="Genomic_DNA"/>
</dbReference>
<proteinExistence type="predicted"/>
<sequence>MALKKVVSEGEEGQTGRGRGEHMREVRAEGEERTLVAGSTLIKAGCDMTCVRKKGLPTHHTHSDKRRPYTPHLSNGAPAATFHPST</sequence>
<organism evidence="2 3">
    <name type="scientific">Petrolisthes cinctipes</name>
    <name type="common">Flat porcelain crab</name>
    <dbReference type="NCBI Taxonomy" id="88211"/>
    <lineage>
        <taxon>Eukaryota</taxon>
        <taxon>Metazoa</taxon>
        <taxon>Ecdysozoa</taxon>
        <taxon>Arthropoda</taxon>
        <taxon>Crustacea</taxon>
        <taxon>Multicrustacea</taxon>
        <taxon>Malacostraca</taxon>
        <taxon>Eumalacostraca</taxon>
        <taxon>Eucarida</taxon>
        <taxon>Decapoda</taxon>
        <taxon>Pleocyemata</taxon>
        <taxon>Anomura</taxon>
        <taxon>Galatheoidea</taxon>
        <taxon>Porcellanidae</taxon>
        <taxon>Petrolisthes</taxon>
    </lineage>
</organism>
<protein>
    <submittedName>
        <fullName evidence="2">Uncharacterized protein</fullName>
    </submittedName>
</protein>
<evidence type="ECO:0000313" key="3">
    <source>
        <dbReference type="Proteomes" id="UP001286313"/>
    </source>
</evidence>
<comment type="caution">
    <text evidence="2">The sequence shown here is derived from an EMBL/GenBank/DDBJ whole genome shotgun (WGS) entry which is preliminary data.</text>
</comment>
<dbReference type="AlphaFoldDB" id="A0AAE1K4T3"/>
<feature type="compositionally biased region" description="Basic residues" evidence="1">
    <location>
        <begin position="55"/>
        <end position="69"/>
    </location>
</feature>
<dbReference type="Proteomes" id="UP001286313">
    <property type="component" value="Unassembled WGS sequence"/>
</dbReference>
<evidence type="ECO:0000313" key="2">
    <source>
        <dbReference type="EMBL" id="KAK3864069.1"/>
    </source>
</evidence>
<reference evidence="2" key="1">
    <citation type="submission" date="2023-10" db="EMBL/GenBank/DDBJ databases">
        <title>Genome assemblies of two species of porcelain crab, Petrolisthes cinctipes and Petrolisthes manimaculis (Anomura: Porcellanidae).</title>
        <authorList>
            <person name="Angst P."/>
        </authorList>
    </citation>
    <scope>NUCLEOTIDE SEQUENCE</scope>
    <source>
        <strain evidence="2">PB745_01</strain>
        <tissue evidence="2">Gill</tissue>
    </source>
</reference>